<keyword evidence="4" id="KW-1185">Reference proteome</keyword>
<comment type="cofactor">
    <cofactor evidence="1">
        <name>a divalent metal cation</name>
        <dbReference type="ChEBI" id="CHEBI:60240"/>
    </cofactor>
</comment>
<dbReference type="InterPro" id="IPR027806">
    <property type="entry name" value="HARBI1_dom"/>
</dbReference>
<evidence type="ECO:0000313" key="5">
    <source>
        <dbReference type="WBParaSite" id="HCON_00151230-00001"/>
    </source>
</evidence>
<dbReference type="AlphaFoldDB" id="A0A7I5ED34"/>
<dbReference type="OrthoDB" id="5856320at2759"/>
<accession>A0A7I5ED34</accession>
<dbReference type="GO" id="GO:0046872">
    <property type="term" value="F:metal ion binding"/>
    <property type="evidence" value="ECO:0007669"/>
    <property type="project" value="UniProtKB-KW"/>
</dbReference>
<evidence type="ECO:0000259" key="3">
    <source>
        <dbReference type="Pfam" id="PF13359"/>
    </source>
</evidence>
<dbReference type="WBParaSite" id="HCON_00151230-00001">
    <property type="protein sequence ID" value="HCON_00151230-00001"/>
    <property type="gene ID" value="HCON_00151230"/>
</dbReference>
<organism evidence="4 5">
    <name type="scientific">Haemonchus contortus</name>
    <name type="common">Barber pole worm</name>
    <dbReference type="NCBI Taxonomy" id="6289"/>
    <lineage>
        <taxon>Eukaryota</taxon>
        <taxon>Metazoa</taxon>
        <taxon>Ecdysozoa</taxon>
        <taxon>Nematoda</taxon>
        <taxon>Chromadorea</taxon>
        <taxon>Rhabditida</taxon>
        <taxon>Rhabditina</taxon>
        <taxon>Rhabditomorpha</taxon>
        <taxon>Strongyloidea</taxon>
        <taxon>Trichostrongylidae</taxon>
        <taxon>Haemonchus</taxon>
    </lineage>
</organism>
<evidence type="ECO:0000256" key="2">
    <source>
        <dbReference type="ARBA" id="ARBA00022723"/>
    </source>
</evidence>
<keyword evidence="2" id="KW-0479">Metal-binding</keyword>
<proteinExistence type="predicted"/>
<dbReference type="Proteomes" id="UP000025227">
    <property type="component" value="Unplaced"/>
</dbReference>
<evidence type="ECO:0000313" key="4">
    <source>
        <dbReference type="Proteomes" id="UP000025227"/>
    </source>
</evidence>
<evidence type="ECO:0000256" key="1">
    <source>
        <dbReference type="ARBA" id="ARBA00001968"/>
    </source>
</evidence>
<dbReference type="Pfam" id="PF13359">
    <property type="entry name" value="DDE_Tnp_4"/>
    <property type="match status" value="1"/>
</dbReference>
<sequence>MLLAFDVGAPGREGDAGVHTRSNIRTLIDNNDRLFLPRETWKCWPSAAVPLRKTTVDVLVDCGFAQGHRFVRPYKRARSDAPGKRRFNAKHSGVRRVVESTFCMLSRRFGLLQSSIQMEPSHAADVVVSLLVLHNLILGWRMQSREAEGLPSEILRELHPLEDRSQEVEEEVRSAVQVELIRVD</sequence>
<name>A0A7I5ED34_HAECO</name>
<protein>
    <submittedName>
        <fullName evidence="5">DDE Tnp4 domain-containing protein</fullName>
    </submittedName>
</protein>
<reference evidence="5" key="1">
    <citation type="submission" date="2020-12" db="UniProtKB">
        <authorList>
            <consortium name="WormBaseParasite"/>
        </authorList>
    </citation>
    <scope>IDENTIFICATION</scope>
    <source>
        <strain evidence="5">MHco3</strain>
    </source>
</reference>
<feature type="domain" description="DDE Tnp4" evidence="3">
    <location>
        <begin position="6"/>
        <end position="135"/>
    </location>
</feature>